<dbReference type="Proteomes" id="UP001632038">
    <property type="component" value="Unassembled WGS sequence"/>
</dbReference>
<dbReference type="SMART" id="SM00213">
    <property type="entry name" value="UBQ"/>
    <property type="match status" value="2"/>
</dbReference>
<dbReference type="CDD" id="cd17039">
    <property type="entry name" value="Ubl_ubiquitin_like"/>
    <property type="match status" value="2"/>
</dbReference>
<protein>
    <recommendedName>
        <fullName evidence="1">Ubiquitin-like domain-containing protein</fullName>
    </recommendedName>
</protein>
<dbReference type="EMBL" id="JAVIJP010000053">
    <property type="protein sequence ID" value="KAL3624678.1"/>
    <property type="molecule type" value="Genomic_DNA"/>
</dbReference>
<dbReference type="Gene3D" id="3.10.20.90">
    <property type="entry name" value="Phosphatidylinositol 3-kinase Catalytic Subunit, Chain A, domain 1"/>
    <property type="match status" value="3"/>
</dbReference>
<accession>A0ABD3C5B5</accession>
<name>A0ABD3C5B5_9LAMI</name>
<reference evidence="3" key="1">
    <citation type="journal article" date="2024" name="IScience">
        <title>Strigolactones Initiate the Formation of Haustorium-like Structures in Castilleja.</title>
        <authorList>
            <person name="Buerger M."/>
            <person name="Peterson D."/>
            <person name="Chory J."/>
        </authorList>
    </citation>
    <scope>NUCLEOTIDE SEQUENCE [LARGE SCALE GENOMIC DNA]</scope>
</reference>
<dbReference type="Pfam" id="PF00240">
    <property type="entry name" value="ubiquitin"/>
    <property type="match status" value="2"/>
</dbReference>
<dbReference type="PANTHER" id="PTHR10621:SF38">
    <property type="entry name" value="UBIQUITIN DOMAIN-CONTAINING PROTEIN 7SL RNA1-RELATED"/>
    <property type="match status" value="1"/>
</dbReference>
<feature type="domain" description="Ubiquitin-like" evidence="1">
    <location>
        <begin position="156"/>
        <end position="224"/>
    </location>
</feature>
<evidence type="ECO:0000313" key="3">
    <source>
        <dbReference type="Proteomes" id="UP001632038"/>
    </source>
</evidence>
<feature type="domain" description="Ubiquitin-like" evidence="1">
    <location>
        <begin position="1"/>
        <end position="72"/>
    </location>
</feature>
<gene>
    <name evidence="2" type="ORF">CASFOL_031346</name>
</gene>
<dbReference type="AlphaFoldDB" id="A0ABD3C5B5"/>
<proteinExistence type="predicted"/>
<evidence type="ECO:0000313" key="2">
    <source>
        <dbReference type="EMBL" id="KAL3624678.1"/>
    </source>
</evidence>
<sequence length="238" mass="27378">MNINIVTKDSKFSMDVGSQEPILEIKKRIQKILGIPISSQTLSAYDWELIDDLDLSYYPISDGTPIHLSTTQLRVTIKFSSREIELDVNKTDTLLSLKEKIHIVDGTSIKRMTLFFDGKEMLDDYQDLNDYGLQEGSEIMVSSKPLSQLAAATRRLEVVVEKVGGMRFPVEMSETSRVDEMRNMMVEKGMLPEDDYIFVHKQRLMEADCSLRWHGVENRDFIYVFKGTVSEGKSDYKW</sequence>
<evidence type="ECO:0000259" key="1">
    <source>
        <dbReference type="PROSITE" id="PS50053"/>
    </source>
</evidence>
<dbReference type="SUPFAM" id="SSF54236">
    <property type="entry name" value="Ubiquitin-like"/>
    <property type="match status" value="3"/>
</dbReference>
<dbReference type="PROSITE" id="PS50053">
    <property type="entry name" value="UBIQUITIN_2"/>
    <property type="match status" value="3"/>
</dbReference>
<keyword evidence="3" id="KW-1185">Reference proteome</keyword>
<feature type="domain" description="Ubiquitin-like" evidence="1">
    <location>
        <begin position="73"/>
        <end position="141"/>
    </location>
</feature>
<dbReference type="InterPro" id="IPR029071">
    <property type="entry name" value="Ubiquitin-like_domsf"/>
</dbReference>
<dbReference type="InterPro" id="IPR000626">
    <property type="entry name" value="Ubiquitin-like_dom"/>
</dbReference>
<dbReference type="PANTHER" id="PTHR10621">
    <property type="entry name" value="UV EXCISION REPAIR PROTEIN RAD23"/>
    <property type="match status" value="1"/>
</dbReference>
<comment type="caution">
    <text evidence="2">The sequence shown here is derived from an EMBL/GenBank/DDBJ whole genome shotgun (WGS) entry which is preliminary data.</text>
</comment>
<organism evidence="2 3">
    <name type="scientific">Castilleja foliolosa</name>
    <dbReference type="NCBI Taxonomy" id="1961234"/>
    <lineage>
        <taxon>Eukaryota</taxon>
        <taxon>Viridiplantae</taxon>
        <taxon>Streptophyta</taxon>
        <taxon>Embryophyta</taxon>
        <taxon>Tracheophyta</taxon>
        <taxon>Spermatophyta</taxon>
        <taxon>Magnoliopsida</taxon>
        <taxon>eudicotyledons</taxon>
        <taxon>Gunneridae</taxon>
        <taxon>Pentapetalae</taxon>
        <taxon>asterids</taxon>
        <taxon>lamiids</taxon>
        <taxon>Lamiales</taxon>
        <taxon>Orobanchaceae</taxon>
        <taxon>Pedicularideae</taxon>
        <taxon>Castillejinae</taxon>
        <taxon>Castilleja</taxon>
    </lineage>
</organism>